<comment type="caution">
    <text evidence="1">The sequence shown here is derived from an EMBL/GenBank/DDBJ whole genome shotgun (WGS) entry which is preliminary data.</text>
</comment>
<evidence type="ECO:0000313" key="2">
    <source>
        <dbReference type="Proteomes" id="UP000248066"/>
    </source>
</evidence>
<evidence type="ECO:0000313" key="1">
    <source>
        <dbReference type="EMBL" id="PYZ98555.1"/>
    </source>
</evidence>
<dbReference type="EMBL" id="PDOF01000001">
    <property type="protein sequence ID" value="PYZ98555.1"/>
    <property type="molecule type" value="Genomic_DNA"/>
</dbReference>
<reference evidence="1 2" key="1">
    <citation type="submission" date="2017-10" db="EMBL/GenBank/DDBJ databases">
        <title>Bacillus sp. nov., a halophilic bacterium isolated from a Yangshapao Lake.</title>
        <authorList>
            <person name="Wang H."/>
        </authorList>
    </citation>
    <scope>NUCLEOTIDE SEQUENCE [LARGE SCALE GENOMIC DNA]</scope>
    <source>
        <strain evidence="1 2">YSP-3</strain>
    </source>
</reference>
<gene>
    <name evidence="1" type="ORF">CR205_08205</name>
</gene>
<dbReference type="Proteomes" id="UP000248066">
    <property type="component" value="Unassembled WGS sequence"/>
</dbReference>
<accession>A0A2W0HLW8</accession>
<protein>
    <submittedName>
        <fullName evidence="1">Uncharacterized protein</fullName>
    </submittedName>
</protein>
<proteinExistence type="predicted"/>
<name>A0A2W0HLW8_9BACI</name>
<keyword evidence="2" id="KW-1185">Reference proteome</keyword>
<sequence length="173" mass="20816">MIMNRKKTRCKRKVHEMKTGKVLLLVLILLIALVSPLSTSYAEDAPEGKEETRHSYEGMYLKYDKLRPHFNYYYELLIERHEPALKEEWTLIVQERETLIKKYREMKKEGKLKDADFHNLDEEWNQKHQDVQERFLQAVKERNDDSLKMLLSELIALQKEMNEYLQSVIKNES</sequence>
<organism evidence="1 2">
    <name type="scientific">Alteribacter lacisalsi</name>
    <dbReference type="NCBI Taxonomy" id="2045244"/>
    <lineage>
        <taxon>Bacteria</taxon>
        <taxon>Bacillati</taxon>
        <taxon>Bacillota</taxon>
        <taxon>Bacilli</taxon>
        <taxon>Bacillales</taxon>
        <taxon>Bacillaceae</taxon>
        <taxon>Alteribacter</taxon>
    </lineage>
</organism>
<dbReference type="AlphaFoldDB" id="A0A2W0HLW8"/>